<dbReference type="InterPro" id="IPR001478">
    <property type="entry name" value="PDZ"/>
</dbReference>
<keyword evidence="6" id="KW-0812">Transmembrane</keyword>
<comment type="caution">
    <text evidence="8">The sequence shown here is derived from an EMBL/GenBank/DDBJ whole genome shotgun (WGS) entry which is preliminary data.</text>
</comment>
<evidence type="ECO:0000256" key="5">
    <source>
        <dbReference type="RuleBase" id="RU004404"/>
    </source>
</evidence>
<dbReference type="GO" id="GO:0007165">
    <property type="term" value="P:signal transduction"/>
    <property type="evidence" value="ECO:0007669"/>
    <property type="project" value="TreeGrafter"/>
</dbReference>
<evidence type="ECO:0000256" key="2">
    <source>
        <dbReference type="ARBA" id="ARBA00022670"/>
    </source>
</evidence>
<dbReference type="PANTHER" id="PTHR32060:SF30">
    <property type="entry name" value="CARBOXY-TERMINAL PROCESSING PROTEASE CTPA"/>
    <property type="match status" value="1"/>
</dbReference>
<dbReference type="SUPFAM" id="SSF50156">
    <property type="entry name" value="PDZ domain-like"/>
    <property type="match status" value="1"/>
</dbReference>
<dbReference type="InterPro" id="IPR004447">
    <property type="entry name" value="Peptidase_S41A"/>
</dbReference>
<keyword evidence="4 5" id="KW-0720">Serine protease</keyword>
<dbReference type="Proteomes" id="UP000229098">
    <property type="component" value="Unassembled WGS sequence"/>
</dbReference>
<comment type="similarity">
    <text evidence="1 5">Belongs to the peptidase S41A family.</text>
</comment>
<dbReference type="Gene3D" id="3.90.226.10">
    <property type="entry name" value="2-enoyl-CoA Hydratase, Chain A, domain 1"/>
    <property type="match status" value="1"/>
</dbReference>
<proteinExistence type="inferred from homology"/>
<dbReference type="SMART" id="SM00245">
    <property type="entry name" value="TSPc"/>
    <property type="match status" value="1"/>
</dbReference>
<evidence type="ECO:0000313" key="8">
    <source>
        <dbReference type="EMBL" id="PJE64128.1"/>
    </source>
</evidence>
<dbReference type="GO" id="GO:0004175">
    <property type="term" value="F:endopeptidase activity"/>
    <property type="evidence" value="ECO:0007669"/>
    <property type="project" value="TreeGrafter"/>
</dbReference>
<keyword evidence="2 5" id="KW-0645">Protease</keyword>
<evidence type="ECO:0000256" key="1">
    <source>
        <dbReference type="ARBA" id="ARBA00009179"/>
    </source>
</evidence>
<dbReference type="InterPro" id="IPR041489">
    <property type="entry name" value="PDZ_6"/>
</dbReference>
<keyword evidence="3 5" id="KW-0378">Hydrolase</keyword>
<gene>
    <name evidence="8" type="ORF">COU90_04635</name>
</gene>
<dbReference type="PANTHER" id="PTHR32060">
    <property type="entry name" value="TAIL-SPECIFIC PROTEASE"/>
    <property type="match status" value="1"/>
</dbReference>
<dbReference type="Pfam" id="PF17820">
    <property type="entry name" value="PDZ_6"/>
    <property type="match status" value="1"/>
</dbReference>
<dbReference type="PROSITE" id="PS50106">
    <property type="entry name" value="PDZ"/>
    <property type="match status" value="1"/>
</dbReference>
<dbReference type="NCBIfam" id="TIGR00225">
    <property type="entry name" value="prc"/>
    <property type="match status" value="1"/>
</dbReference>
<evidence type="ECO:0000256" key="6">
    <source>
        <dbReference type="SAM" id="Phobius"/>
    </source>
</evidence>
<dbReference type="SMART" id="SM00228">
    <property type="entry name" value="PDZ"/>
    <property type="match status" value="1"/>
</dbReference>
<dbReference type="InterPro" id="IPR055210">
    <property type="entry name" value="CtpA/B_N"/>
</dbReference>
<keyword evidence="6" id="KW-0472">Membrane</keyword>
<dbReference type="InterPro" id="IPR036034">
    <property type="entry name" value="PDZ_sf"/>
</dbReference>
<feature type="transmembrane region" description="Helical" evidence="6">
    <location>
        <begin position="20"/>
        <end position="39"/>
    </location>
</feature>
<dbReference type="CDD" id="cd06782">
    <property type="entry name" value="cpPDZ_CPP-like"/>
    <property type="match status" value="1"/>
</dbReference>
<dbReference type="Gene3D" id="3.30.750.44">
    <property type="match status" value="1"/>
</dbReference>
<accession>A0A2M8KW20</accession>
<dbReference type="Gene3D" id="2.30.42.10">
    <property type="match status" value="1"/>
</dbReference>
<evidence type="ECO:0000259" key="7">
    <source>
        <dbReference type="PROSITE" id="PS50106"/>
    </source>
</evidence>
<dbReference type="SUPFAM" id="SSF52096">
    <property type="entry name" value="ClpP/crotonase"/>
    <property type="match status" value="1"/>
</dbReference>
<keyword evidence="6" id="KW-1133">Transmembrane helix</keyword>
<sequence length="412" mass="44728">MSFHFVIMSRMELVRRMRILVMALVIIGAGFGFGVYVGVSQRPAIEKVTSVYNKETAKPPEVDFTAFWTAWNILEEKYVAGVEINREELLYGAISGMVKAVGDPYTVFLPPEEKEFFDSEISGKFEGIGAEIGIRKGILTVISPLAGSPAAAAGLLAGDRILQVDDVITSDLTLDEAVKLIRGEKGTMVALTVLRGNEDATRTVEITRDTIKISIIETEQHDGGVFVIRLHSFSENSPVEFRNALQKMAESGSNRLVLDLRNNPGGFLDAAVDIASWFLESGKIVAREQFGDNSEHAHRSRGYNALADIPVVVLVNQGSASASEILAGALRDQKNIMLVGETTFGKGSVQELVPVTKNSSLKVTIARWLTPNGTLLSGNGLSVDVEVKITADDIENIRDPQLDLALELVRGL</sequence>
<dbReference type="GO" id="GO:0006508">
    <property type="term" value="P:proteolysis"/>
    <property type="evidence" value="ECO:0007669"/>
    <property type="project" value="UniProtKB-KW"/>
</dbReference>
<dbReference type="EMBL" id="PFEF01000010">
    <property type="protein sequence ID" value="PJE64128.1"/>
    <property type="molecule type" value="Genomic_DNA"/>
</dbReference>
<evidence type="ECO:0000256" key="4">
    <source>
        <dbReference type="ARBA" id="ARBA00022825"/>
    </source>
</evidence>
<protein>
    <submittedName>
        <fullName evidence="8">Peptidase S41</fullName>
    </submittedName>
</protein>
<dbReference type="Pfam" id="PF22694">
    <property type="entry name" value="CtpB_N-like"/>
    <property type="match status" value="1"/>
</dbReference>
<dbReference type="Pfam" id="PF03572">
    <property type="entry name" value="Peptidase_S41"/>
    <property type="match status" value="1"/>
</dbReference>
<dbReference type="AlphaFoldDB" id="A0A2M8KW20"/>
<dbReference type="FunFam" id="2.30.42.10:FF:000063">
    <property type="entry name" value="Peptidase, S41 family"/>
    <property type="match status" value="1"/>
</dbReference>
<dbReference type="InterPro" id="IPR029045">
    <property type="entry name" value="ClpP/crotonase-like_dom_sf"/>
</dbReference>
<dbReference type="CDD" id="cd07560">
    <property type="entry name" value="Peptidase_S41_CPP"/>
    <property type="match status" value="1"/>
</dbReference>
<name>A0A2M8KW20_9BACT</name>
<feature type="domain" description="PDZ" evidence="7">
    <location>
        <begin position="106"/>
        <end position="182"/>
    </location>
</feature>
<dbReference type="GO" id="GO:0008236">
    <property type="term" value="F:serine-type peptidase activity"/>
    <property type="evidence" value="ECO:0007669"/>
    <property type="project" value="UniProtKB-KW"/>
</dbReference>
<organism evidence="8 9">
    <name type="scientific">Candidatus Ryanbacteria bacterium CG10_big_fil_rev_8_21_14_0_10_43_42</name>
    <dbReference type="NCBI Taxonomy" id="1974864"/>
    <lineage>
        <taxon>Bacteria</taxon>
        <taxon>Candidatus Ryaniibacteriota</taxon>
    </lineage>
</organism>
<evidence type="ECO:0000256" key="3">
    <source>
        <dbReference type="ARBA" id="ARBA00022801"/>
    </source>
</evidence>
<dbReference type="InterPro" id="IPR005151">
    <property type="entry name" value="Tail-specific_protease"/>
</dbReference>
<reference evidence="9" key="1">
    <citation type="submission" date="2017-09" db="EMBL/GenBank/DDBJ databases">
        <title>Depth-based differentiation of microbial function through sediment-hosted aquifers and enrichment of novel symbionts in the deep terrestrial subsurface.</title>
        <authorList>
            <person name="Probst A.J."/>
            <person name="Ladd B."/>
            <person name="Jarett J.K."/>
            <person name="Geller-Mcgrath D.E."/>
            <person name="Sieber C.M.K."/>
            <person name="Emerson J.B."/>
            <person name="Anantharaman K."/>
            <person name="Thomas B.C."/>
            <person name="Malmstrom R."/>
            <person name="Stieglmeier M."/>
            <person name="Klingl A."/>
            <person name="Woyke T."/>
            <person name="Ryan C.M."/>
            <person name="Banfield J.F."/>
        </authorList>
    </citation>
    <scope>NUCLEOTIDE SEQUENCE [LARGE SCALE GENOMIC DNA]</scope>
</reference>
<evidence type="ECO:0000313" key="9">
    <source>
        <dbReference type="Proteomes" id="UP000229098"/>
    </source>
</evidence>
<dbReference type="GO" id="GO:0030288">
    <property type="term" value="C:outer membrane-bounded periplasmic space"/>
    <property type="evidence" value="ECO:0007669"/>
    <property type="project" value="TreeGrafter"/>
</dbReference>